<name>A0A9N9AN24_9GLOM</name>
<feature type="non-terminal residue" evidence="1">
    <location>
        <position position="75"/>
    </location>
</feature>
<gene>
    <name evidence="1" type="ORF">DERYTH_LOCUS4604</name>
</gene>
<comment type="caution">
    <text evidence="1">The sequence shown here is derived from an EMBL/GenBank/DDBJ whole genome shotgun (WGS) entry which is preliminary data.</text>
</comment>
<sequence>RPAVSREEVEKKSERSEGNPIFGAVDIVKACIVHMSLSYEAACLDMISLSISFLFRNRLLVSNPADCGVGVPLHL</sequence>
<evidence type="ECO:0000313" key="2">
    <source>
        <dbReference type="Proteomes" id="UP000789405"/>
    </source>
</evidence>
<protein>
    <submittedName>
        <fullName evidence="1">20960_t:CDS:1</fullName>
    </submittedName>
</protein>
<reference evidence="1" key="1">
    <citation type="submission" date="2021-06" db="EMBL/GenBank/DDBJ databases">
        <authorList>
            <person name="Kallberg Y."/>
            <person name="Tangrot J."/>
            <person name="Rosling A."/>
        </authorList>
    </citation>
    <scope>NUCLEOTIDE SEQUENCE</scope>
    <source>
        <strain evidence="1">MA453B</strain>
    </source>
</reference>
<dbReference type="AlphaFoldDB" id="A0A9N9AN24"/>
<dbReference type="EMBL" id="CAJVPY010001787">
    <property type="protein sequence ID" value="CAG8536622.1"/>
    <property type="molecule type" value="Genomic_DNA"/>
</dbReference>
<accession>A0A9N9AN24</accession>
<organism evidence="1 2">
    <name type="scientific">Dentiscutata erythropus</name>
    <dbReference type="NCBI Taxonomy" id="1348616"/>
    <lineage>
        <taxon>Eukaryota</taxon>
        <taxon>Fungi</taxon>
        <taxon>Fungi incertae sedis</taxon>
        <taxon>Mucoromycota</taxon>
        <taxon>Glomeromycotina</taxon>
        <taxon>Glomeromycetes</taxon>
        <taxon>Diversisporales</taxon>
        <taxon>Gigasporaceae</taxon>
        <taxon>Dentiscutata</taxon>
    </lineage>
</organism>
<evidence type="ECO:0000313" key="1">
    <source>
        <dbReference type="EMBL" id="CAG8536622.1"/>
    </source>
</evidence>
<keyword evidence="2" id="KW-1185">Reference proteome</keyword>
<proteinExistence type="predicted"/>
<dbReference type="Proteomes" id="UP000789405">
    <property type="component" value="Unassembled WGS sequence"/>
</dbReference>